<dbReference type="PANTHER" id="PTHR46018">
    <property type="entry name" value="ZINC PHOSPHODIESTERASE ELAC PROTEIN 1"/>
    <property type="match status" value="1"/>
</dbReference>
<dbReference type="PANTHER" id="PTHR46018:SF7">
    <property type="entry name" value="RIBONUCLEASE Z"/>
    <property type="match status" value="1"/>
</dbReference>
<dbReference type="Pfam" id="PF12706">
    <property type="entry name" value="Lactamase_B_2"/>
    <property type="match status" value="1"/>
</dbReference>
<feature type="domain" description="GXWXG" evidence="2">
    <location>
        <begin position="364"/>
        <end position="417"/>
    </location>
</feature>
<dbReference type="EMBL" id="FWFV01000003">
    <property type="protein sequence ID" value="SLN37359.1"/>
    <property type="molecule type" value="Genomic_DNA"/>
</dbReference>
<feature type="domain" description="Metallo-beta-lactamase" evidence="1">
    <location>
        <begin position="231"/>
        <end position="307"/>
    </location>
</feature>
<evidence type="ECO:0000313" key="4">
    <source>
        <dbReference type="EMBL" id="SLN37359.1"/>
    </source>
</evidence>
<dbReference type="InterPro" id="IPR025951">
    <property type="entry name" value="GXWXG_dom"/>
</dbReference>
<keyword evidence="5" id="KW-1185">Reference proteome</keyword>
<keyword evidence="4" id="KW-0378">Hydrolase</keyword>
<evidence type="ECO:0000259" key="3">
    <source>
        <dbReference type="Pfam" id="PF14232"/>
    </source>
</evidence>
<gene>
    <name evidence="4" type="primary">rnz</name>
    <name evidence="4" type="ORF">PAM7066_01598</name>
</gene>
<dbReference type="InterPro" id="IPR025568">
    <property type="entry name" value="DUF4334"/>
</dbReference>
<evidence type="ECO:0000259" key="2">
    <source>
        <dbReference type="Pfam" id="PF14231"/>
    </source>
</evidence>
<dbReference type="NCBIfam" id="NF002558">
    <property type="entry name" value="PRK02126.1"/>
    <property type="match status" value="1"/>
</dbReference>
<sequence>MSQFVQPRLVNPPDGDPGIYLDFRFGRRAMLFDLGDLGPLSPRELLRVSHVFVSHAHMDHVAGFDPLLRLRLNRPRPLTLIGPEGFLRQTESRLGGFSWNLLDETSVDFRLAVHEFDGRRIAAAAEFRAREAFRRRDLSPPAFGDGVAHAEDDLAVEAVALDHGIPSLAFALQESLRVNVWRTGLDDLGLPVGSWLDVAKAAIRAGAPDEQRVAIPGHDAMHLGKLRERVFQVGPGQRVAYVTDAADTPGNRERIVDLARGADHLFIEAAFAEADRGRATATSHLTARAAGEIAHATGARRVTGFHHSARYGGAPSEIPAQLAAALDPEAPGEEMGAPTDPDVEPNWVRRWRRNGASTKAALARFDGLPVVTPDEMAGAWRGDGMPTGHPLDGLLERLGWRGKRFDGDGRADPLVFHPGLALDPALMPLTVALRWPRLARSVPVRAGFGLVRGALRARGPAASLARVEFRGCLGTAMIYDRQPIVDHFRRIDETRLLGLMQTPLAPPYFFVLTAER</sequence>
<dbReference type="Gene3D" id="3.60.15.10">
    <property type="entry name" value="Ribonuclease Z/Hydroxyacylglutathione hydrolase-like"/>
    <property type="match status" value="1"/>
</dbReference>
<dbReference type="InterPro" id="IPR036866">
    <property type="entry name" value="RibonucZ/Hydroxyglut_hydro"/>
</dbReference>
<reference evidence="4 5" key="1">
    <citation type="submission" date="2017-03" db="EMBL/GenBank/DDBJ databases">
        <authorList>
            <person name="Afonso C.L."/>
            <person name="Miller P.J."/>
            <person name="Scott M.A."/>
            <person name="Spackman E."/>
            <person name="Goraichik I."/>
            <person name="Dimitrov K.M."/>
            <person name="Suarez D.L."/>
            <person name="Swayne D.E."/>
        </authorList>
    </citation>
    <scope>NUCLEOTIDE SEQUENCE [LARGE SCALE GENOMIC DNA]</scope>
    <source>
        <strain evidence="4 5">CECT 7066</strain>
    </source>
</reference>
<proteinExistence type="predicted"/>
<dbReference type="STRING" id="315423.SAMN04488020_103316"/>
<name>A0A1Y5SCM1_9RHOB</name>
<evidence type="ECO:0000259" key="1">
    <source>
        <dbReference type="Pfam" id="PF12706"/>
    </source>
</evidence>
<dbReference type="Pfam" id="PF14232">
    <property type="entry name" value="DUF4334"/>
    <property type="match status" value="1"/>
</dbReference>
<protein>
    <submittedName>
        <fullName evidence="4">Ribonuclease Z</fullName>
        <ecNumber evidence="4">3.1.26.11</ecNumber>
    </submittedName>
</protein>
<feature type="domain" description="DUF4334" evidence="3">
    <location>
        <begin position="461"/>
        <end position="513"/>
    </location>
</feature>
<dbReference type="SUPFAM" id="SSF56281">
    <property type="entry name" value="Metallo-hydrolase/oxidoreductase"/>
    <property type="match status" value="1"/>
</dbReference>
<dbReference type="Pfam" id="PF14231">
    <property type="entry name" value="GXWXG"/>
    <property type="match status" value="1"/>
</dbReference>
<dbReference type="Proteomes" id="UP000193870">
    <property type="component" value="Unassembled WGS sequence"/>
</dbReference>
<accession>A0A1Y5SCM1</accession>
<dbReference type="GO" id="GO:0042781">
    <property type="term" value="F:3'-tRNA processing endoribonuclease activity"/>
    <property type="evidence" value="ECO:0007669"/>
    <property type="project" value="UniProtKB-EC"/>
</dbReference>
<evidence type="ECO:0000313" key="5">
    <source>
        <dbReference type="Proteomes" id="UP000193870"/>
    </source>
</evidence>
<dbReference type="EC" id="3.1.26.11" evidence="4"/>
<organism evidence="4 5">
    <name type="scientific">Palleronia marisminoris</name>
    <dbReference type="NCBI Taxonomy" id="315423"/>
    <lineage>
        <taxon>Bacteria</taxon>
        <taxon>Pseudomonadati</taxon>
        <taxon>Pseudomonadota</taxon>
        <taxon>Alphaproteobacteria</taxon>
        <taxon>Rhodobacterales</taxon>
        <taxon>Roseobacteraceae</taxon>
        <taxon>Palleronia</taxon>
    </lineage>
</organism>
<dbReference type="Gene3D" id="2.40.128.580">
    <property type="entry name" value="GXWXG domain"/>
    <property type="match status" value="1"/>
</dbReference>
<dbReference type="AlphaFoldDB" id="A0A1Y5SCM1"/>
<dbReference type="RefSeq" id="WP_217639941.1">
    <property type="nucleotide sequence ID" value="NZ_FOPF01000003.1"/>
</dbReference>
<dbReference type="InterPro" id="IPR001279">
    <property type="entry name" value="Metallo-B-lactamas"/>
</dbReference>